<dbReference type="EMBL" id="CAJVQC010089770">
    <property type="protein sequence ID" value="CAG8824966.1"/>
    <property type="molecule type" value="Genomic_DNA"/>
</dbReference>
<name>A0ACA9S343_9GLOM</name>
<evidence type="ECO:0000313" key="2">
    <source>
        <dbReference type="Proteomes" id="UP000789920"/>
    </source>
</evidence>
<reference evidence="1" key="1">
    <citation type="submission" date="2021-06" db="EMBL/GenBank/DDBJ databases">
        <authorList>
            <person name="Kallberg Y."/>
            <person name="Tangrot J."/>
            <person name="Rosling A."/>
        </authorList>
    </citation>
    <scope>NUCLEOTIDE SEQUENCE</scope>
    <source>
        <strain evidence="1">MA461A</strain>
    </source>
</reference>
<keyword evidence="2" id="KW-1185">Reference proteome</keyword>
<feature type="non-terminal residue" evidence="1">
    <location>
        <position position="1"/>
    </location>
</feature>
<organism evidence="1 2">
    <name type="scientific">Racocetra persica</name>
    <dbReference type="NCBI Taxonomy" id="160502"/>
    <lineage>
        <taxon>Eukaryota</taxon>
        <taxon>Fungi</taxon>
        <taxon>Fungi incertae sedis</taxon>
        <taxon>Mucoromycota</taxon>
        <taxon>Glomeromycotina</taxon>
        <taxon>Glomeromycetes</taxon>
        <taxon>Diversisporales</taxon>
        <taxon>Gigasporaceae</taxon>
        <taxon>Racocetra</taxon>
    </lineage>
</organism>
<evidence type="ECO:0000313" key="1">
    <source>
        <dbReference type="EMBL" id="CAG8824966.1"/>
    </source>
</evidence>
<comment type="caution">
    <text evidence="1">The sequence shown here is derived from an EMBL/GenBank/DDBJ whole genome shotgun (WGS) entry which is preliminary data.</text>
</comment>
<protein>
    <submittedName>
        <fullName evidence="1">29458_t:CDS:1</fullName>
    </submittedName>
</protein>
<proteinExistence type="predicted"/>
<accession>A0ACA9S343</accession>
<gene>
    <name evidence="1" type="ORF">RPERSI_LOCUS26371</name>
</gene>
<feature type="non-terminal residue" evidence="1">
    <location>
        <position position="46"/>
    </location>
</feature>
<sequence>ECPSIPTKIKEIIISRQHFLENEQFTLILRYVVDAITKLESNNITL</sequence>
<dbReference type="Proteomes" id="UP000789920">
    <property type="component" value="Unassembled WGS sequence"/>
</dbReference>